<feature type="chain" id="PRO_5014046067" evidence="1">
    <location>
        <begin position="19"/>
        <end position="207"/>
    </location>
</feature>
<dbReference type="AlphaFoldDB" id="A0A175WEB4"/>
<dbReference type="EMBL" id="LCTW02000026">
    <property type="protein sequence ID" value="KXX81861.1"/>
    <property type="molecule type" value="Genomic_DNA"/>
</dbReference>
<evidence type="ECO:0000256" key="1">
    <source>
        <dbReference type="SAM" id="SignalP"/>
    </source>
</evidence>
<dbReference type="OrthoDB" id="2112446at2759"/>
<evidence type="ECO:0000313" key="2">
    <source>
        <dbReference type="EMBL" id="KXX81861.1"/>
    </source>
</evidence>
<name>A0A175WEB4_9PEZI</name>
<dbReference type="STRING" id="100816.A0A175WEB4"/>
<keyword evidence="4" id="KW-1185">Reference proteome</keyword>
<evidence type="ECO:0000313" key="4">
    <source>
        <dbReference type="Proteomes" id="UP000078237"/>
    </source>
</evidence>
<reference evidence="2" key="2">
    <citation type="submission" date="2015-06" db="EMBL/GenBank/DDBJ databases">
        <authorList>
            <person name="Hoefler B.C."/>
            <person name="Straight P.D."/>
        </authorList>
    </citation>
    <scope>NUCLEOTIDE SEQUENCE [LARGE SCALE GENOMIC DNA]</scope>
    <source>
        <strain evidence="2">Mm55</strain>
    </source>
</reference>
<organism evidence="2 4">
    <name type="scientific">Madurella mycetomatis</name>
    <dbReference type="NCBI Taxonomy" id="100816"/>
    <lineage>
        <taxon>Eukaryota</taxon>
        <taxon>Fungi</taxon>
        <taxon>Dikarya</taxon>
        <taxon>Ascomycota</taxon>
        <taxon>Pezizomycotina</taxon>
        <taxon>Sordariomycetes</taxon>
        <taxon>Sordariomycetidae</taxon>
        <taxon>Sordariales</taxon>
        <taxon>Sordariales incertae sedis</taxon>
        <taxon>Madurella</taxon>
    </lineage>
</organism>
<dbReference type="Proteomes" id="UP000078237">
    <property type="component" value="Unassembled WGS sequence"/>
</dbReference>
<sequence length="207" mass="22349">MVTLTFLALAGLLGAVHATPVTVLPRDSDEDLLRYLTQSNPDSIVFHTAPGMPTLEELNITVTDFFKPEFRAKHGLPDPRNKSPLPDRNIVEKRSDPVCWGVDQVTMTHINAAYACRDYLSSFGNTRCVATGIPTELCVLEANYYQCITRGTANGVGTAASTCADIVRGIYWIIDNCRTNDPCRCGVAGANAAWGNGDLIISVKSAG</sequence>
<reference evidence="2 4" key="3">
    <citation type="submission" date="2016-01" db="EMBL/GenBank/DDBJ databases">
        <title>Madurella mycetomatis genome sequencing.</title>
        <authorList>
            <person name="Van De Sande W."/>
        </authorList>
    </citation>
    <scope>NUCLEOTIDE SEQUENCE [LARGE SCALE GENOMIC DNA]</scope>
    <source>
        <strain evidence="2">Mm55</strain>
        <strain evidence="4">mm55</strain>
    </source>
</reference>
<dbReference type="EMBL" id="LCTW02000026">
    <property type="protein sequence ID" value="KXX81866.1"/>
    <property type="molecule type" value="Genomic_DNA"/>
</dbReference>
<dbReference type="VEuPathDB" id="FungiDB:MMYC01_201843"/>
<gene>
    <name evidence="3" type="ORF">MMYC01_201843</name>
    <name evidence="2" type="ORF">MMYC01_201846</name>
</gene>
<keyword evidence="1" id="KW-0732">Signal</keyword>
<accession>A0A175WEB4</accession>
<evidence type="ECO:0000313" key="3">
    <source>
        <dbReference type="EMBL" id="KXX81866.1"/>
    </source>
</evidence>
<reference evidence="4" key="1">
    <citation type="submission" date="2015-06" db="EMBL/GenBank/DDBJ databases">
        <authorList>
            <person name="van de Sande W.W.J."/>
        </authorList>
    </citation>
    <scope>NUCLEOTIDE SEQUENCE [LARGE SCALE GENOMIC DNA]</scope>
    <source>
        <strain evidence="4">mm55</strain>
    </source>
</reference>
<comment type="caution">
    <text evidence="2">The sequence shown here is derived from an EMBL/GenBank/DDBJ whole genome shotgun (WGS) entry which is preliminary data.</text>
</comment>
<feature type="signal peptide" evidence="1">
    <location>
        <begin position="1"/>
        <end position="18"/>
    </location>
</feature>
<proteinExistence type="predicted"/>
<protein>
    <submittedName>
        <fullName evidence="2">Uncharacterized protein</fullName>
    </submittedName>
</protein>
<dbReference type="VEuPathDB" id="FungiDB:MMYC01_201846"/>